<proteinExistence type="predicted"/>
<dbReference type="PANTHER" id="PTHR11017">
    <property type="entry name" value="LEUCINE-RICH REPEAT-CONTAINING PROTEIN"/>
    <property type="match status" value="1"/>
</dbReference>
<dbReference type="InterPro" id="IPR044974">
    <property type="entry name" value="Disease_R_plants"/>
</dbReference>
<dbReference type="InterPro" id="IPR000157">
    <property type="entry name" value="TIR_dom"/>
</dbReference>
<reference evidence="2" key="3">
    <citation type="submission" date="2023-04" db="EMBL/GenBank/DDBJ databases">
        <title>WGS assembly of Eucalyptus grandis.</title>
        <authorList>
            <person name="Myburg A."/>
            <person name="Grattapaglia D."/>
            <person name="Tuskan G."/>
            <person name="Hellsten U."/>
            <person name="Hayes R."/>
            <person name="Grimwood J."/>
            <person name="Jenkins J."/>
            <person name="Lindquist E."/>
            <person name="Tice H."/>
            <person name="Bauer D."/>
            <person name="Goodstein D."/>
            <person name="Dubchak I."/>
            <person name="Poliakov A."/>
            <person name="Mizrachi E."/>
            <person name="Kullan A."/>
            <person name="Hussey S."/>
            <person name="Pinard D."/>
            <person name="Van D."/>
            <person name="Singh P."/>
            <person name="Van J."/>
            <person name="Silva-Junior O."/>
            <person name="Togawa R."/>
            <person name="Pappas M."/>
            <person name="Faria D."/>
            <person name="Sansaloni C."/>
            <person name="Petroli C."/>
            <person name="Yang X."/>
            <person name="Ranjan P."/>
            <person name="Tschaplinski T."/>
            <person name="Ye C."/>
            <person name="Li T."/>
            <person name="Sterck L."/>
            <person name="Vanneste K."/>
            <person name="Murat F."/>
            <person name="Soler M."/>
            <person name="Clemente H."/>
            <person name="Saidi N."/>
            <person name="Cassan-Wang H."/>
            <person name="Dunand C."/>
            <person name="Hefer C."/>
            <person name="Bornberg-Bauer E."/>
            <person name="Kersting A."/>
            <person name="Vining K."/>
            <person name="Amarasinghe V."/>
            <person name="Ranik M."/>
            <person name="Naithani S."/>
            <person name="Elser J."/>
            <person name="Boyd A."/>
            <person name="Liston A."/>
            <person name="Spatafora J."/>
            <person name="Dharmwardhana P."/>
            <person name="Raja R."/>
            <person name="Sullivan C."/>
            <person name="Romanel E."/>
            <person name="Alves-Ferreira M."/>
            <person name="Kulheim C."/>
            <person name="Foley W."/>
            <person name="Carocha V."/>
            <person name="Paiva J."/>
            <person name="Kudrna D."/>
            <person name="Brommonschenkel S."/>
            <person name="Pasquali G."/>
            <person name="Byrne M."/>
            <person name="Rigault P."/>
            <person name="Tibbits J."/>
            <person name="Spokevicius A."/>
            <person name="Jones R."/>
            <person name="Steane D."/>
            <person name="Vaillancourt R."/>
            <person name="Potts B."/>
            <person name="Joubert F."/>
            <person name="Barry K."/>
            <person name="Pappas G."/>
            <person name="Strauss S."/>
            <person name="Jaiswal P."/>
            <person name="Grima-Pettenati J."/>
            <person name="Salse J."/>
            <person name="Van D."/>
            <person name="Rokhsar D."/>
            <person name="Schmutz J."/>
        </authorList>
    </citation>
    <scope>NUCLEOTIDE SEQUENCE</scope>
    <source>
        <tissue evidence="2">Leaf extractions</tissue>
    </source>
</reference>
<accession>A0A058ZS30</accession>
<dbReference type="SUPFAM" id="SSF52200">
    <property type="entry name" value="Toll/Interleukin receptor TIR domain"/>
    <property type="match status" value="1"/>
</dbReference>
<dbReference type="SMART" id="SM00255">
    <property type="entry name" value="TIR"/>
    <property type="match status" value="1"/>
</dbReference>
<dbReference type="InterPro" id="IPR035897">
    <property type="entry name" value="Toll_tir_struct_dom_sf"/>
</dbReference>
<reference evidence="2" key="4">
    <citation type="submission" date="2023-07" db="EMBL/GenBank/DDBJ databases">
        <authorList>
            <person name="Myburg A.A."/>
            <person name="Grattapaglia D."/>
            <person name="Tuskan G.A."/>
            <person name="Hellsten U."/>
            <person name="Hayes R.D."/>
            <person name="Grimwood J."/>
            <person name="Jenkins J."/>
            <person name="Lindquist E."/>
            <person name="Tice H."/>
            <person name="Bauer D."/>
            <person name="Goodstein D.M."/>
            <person name="Dubchak I."/>
            <person name="Poliakov A."/>
            <person name="Mizrachi E."/>
            <person name="Kullan A.R."/>
            <person name="Hussey S.G."/>
            <person name="Pinard D."/>
            <person name="Van D.M."/>
            <person name="Singh P."/>
            <person name="Van J.I."/>
            <person name="Silva-Junior O.B."/>
            <person name="Togawa R.C."/>
            <person name="Pappas M.R."/>
            <person name="Faria D.A."/>
            <person name="Sansaloni C.P."/>
            <person name="Petroli C.D."/>
            <person name="Yang X."/>
            <person name="Ranjan P."/>
            <person name="Tschaplinski T.J."/>
            <person name="Ye C.Y."/>
            <person name="Li T."/>
            <person name="Sterck L."/>
            <person name="Vanneste K."/>
            <person name="Murat F."/>
            <person name="Soler M."/>
            <person name="Clemente H.S."/>
            <person name="Saidi N."/>
            <person name="Cassan-Wang H."/>
            <person name="Dunand C."/>
            <person name="Hefer C.A."/>
            <person name="Bornberg-Bauer E."/>
            <person name="Kersting A.R."/>
            <person name="Vining K."/>
            <person name="Amarasinghe V."/>
            <person name="Ranik M."/>
            <person name="Naithani S."/>
            <person name="Elser J."/>
            <person name="Boyd A.E."/>
            <person name="Liston A."/>
            <person name="Spatafora J.W."/>
            <person name="Dharmwardhana P."/>
            <person name="Raja R."/>
            <person name="Sullivan C."/>
            <person name="Romanel E."/>
            <person name="Alves-Ferreira M."/>
            <person name="Kulheim C."/>
            <person name="Foley W."/>
            <person name="Carocha V."/>
            <person name="Paiva J."/>
            <person name="Kudrna D."/>
            <person name="Brommonschenkel S.H."/>
            <person name="Pasquali G."/>
            <person name="Byrne M."/>
            <person name="Rigault P."/>
            <person name="Tibbits J."/>
            <person name="Spokevicius A."/>
            <person name="Jones R.C."/>
            <person name="Steane D.A."/>
            <person name="Vaillancourt R.E."/>
            <person name="Potts B.M."/>
            <person name="Joubert F."/>
            <person name="Barry K."/>
            <person name="Pappas G.J."/>
            <person name="Strauss S.H."/>
            <person name="Jaiswal P."/>
            <person name="Grima-Pettenati J."/>
            <person name="Salse J."/>
            <person name="Van D.P."/>
            <person name="Rokhsar D.S."/>
            <person name="Schmutz J."/>
        </authorList>
    </citation>
    <scope>NUCLEOTIDE SEQUENCE</scope>
    <source>
        <tissue evidence="2">Leaf extractions</tissue>
    </source>
</reference>
<dbReference type="GO" id="GO:0007165">
    <property type="term" value="P:signal transduction"/>
    <property type="evidence" value="ECO:0000318"/>
    <property type="project" value="GO_Central"/>
</dbReference>
<reference evidence="3" key="1">
    <citation type="submission" date="2013-07" db="EMBL/GenBank/DDBJ databases">
        <title>The genome of Eucalyptus grandis.</title>
        <authorList>
            <person name="Schmutz J."/>
            <person name="Hayes R."/>
            <person name="Myburg A."/>
            <person name="Tuskan G."/>
            <person name="Grattapaglia D."/>
            <person name="Rokhsar D.S."/>
        </authorList>
    </citation>
    <scope>NUCLEOTIDE SEQUENCE</scope>
    <source>
        <tissue evidence="3">Leaf extractions</tissue>
    </source>
</reference>
<dbReference type="Gene3D" id="3.40.50.10140">
    <property type="entry name" value="Toll/interleukin-1 receptor homology (TIR) domain"/>
    <property type="match status" value="1"/>
</dbReference>
<protein>
    <recommendedName>
        <fullName evidence="1">TIR domain-containing protein</fullName>
    </recommendedName>
</protein>
<keyword evidence="4" id="KW-1185">Reference proteome</keyword>
<dbReference type="GO" id="GO:0005634">
    <property type="term" value="C:nucleus"/>
    <property type="evidence" value="ECO:0000318"/>
    <property type="project" value="GO_Central"/>
</dbReference>
<feature type="domain" description="TIR" evidence="1">
    <location>
        <begin position="1"/>
        <end position="128"/>
    </location>
</feature>
<dbReference type="eggNOG" id="ENOG502R4BG">
    <property type="taxonomic scope" value="Eukaryota"/>
</dbReference>
<feature type="non-terminal residue" evidence="3">
    <location>
        <position position="145"/>
    </location>
</feature>
<evidence type="ECO:0000313" key="3">
    <source>
        <dbReference type="EMBL" id="KCW44592.1"/>
    </source>
</evidence>
<dbReference type="InParanoid" id="A0A058ZS30"/>
<dbReference type="EMBL" id="KK199184">
    <property type="protein sequence ID" value="KCW44592.1"/>
    <property type="molecule type" value="Genomic_DNA"/>
</dbReference>
<sequence length="145" mass="17125">MRKGQQIWLELMKAIEESHVAIIIFSKNYASSRWCLEEVAKIMECMKQKDLIVLPVFYNVEPREVRKWRGSYGRAMAKHEAEFGKHSHKVKRWKKTLVDASNLSGWHFDNEVEVKLIKEIVNEISMQLHRRPLHVSKHLVGIHPQ</sequence>
<gene>
    <name evidence="3" type="ORF">EUGRSUZ_L01890</name>
</gene>
<organism evidence="3">
    <name type="scientific">Eucalyptus grandis</name>
    <name type="common">Flooded gum</name>
    <dbReference type="NCBI Taxonomy" id="71139"/>
    <lineage>
        <taxon>Eukaryota</taxon>
        <taxon>Viridiplantae</taxon>
        <taxon>Streptophyta</taxon>
        <taxon>Embryophyta</taxon>
        <taxon>Tracheophyta</taxon>
        <taxon>Spermatophyta</taxon>
        <taxon>Magnoliopsida</taxon>
        <taxon>eudicotyledons</taxon>
        <taxon>Gunneridae</taxon>
        <taxon>Pentapetalae</taxon>
        <taxon>rosids</taxon>
        <taxon>malvids</taxon>
        <taxon>Myrtales</taxon>
        <taxon>Myrtaceae</taxon>
        <taxon>Myrtoideae</taxon>
        <taxon>Eucalypteae</taxon>
        <taxon>Eucalyptus</taxon>
    </lineage>
</organism>
<evidence type="ECO:0000313" key="2">
    <source>
        <dbReference type="EMBL" id="KAK2632185.1"/>
    </source>
</evidence>
<dbReference type="Gramene" id="KCW44592">
    <property type="protein sequence ID" value="KCW44592"/>
    <property type="gene ID" value="EUGRSUZ_L01890"/>
</dbReference>
<name>A0A058ZS30_EUCGR</name>
<dbReference type="GO" id="GO:0006952">
    <property type="term" value="P:defense response"/>
    <property type="evidence" value="ECO:0007669"/>
    <property type="project" value="InterPro"/>
</dbReference>
<dbReference type="OMA" id="CAGFISH"/>
<reference evidence="2" key="2">
    <citation type="journal article" date="2014" name="Nature">
        <title>The genome of Eucalyptus grandis.</title>
        <authorList>
            <person name="Myburg A.A."/>
            <person name="Grattapaglia D."/>
            <person name="Tuskan G.A."/>
            <person name="Hellsten U."/>
            <person name="Hayes R.D."/>
            <person name="Grimwood J."/>
            <person name="Jenkins J."/>
            <person name="Lindquist E."/>
            <person name="Tice H."/>
            <person name="Bauer D."/>
            <person name="Goodstein D.M."/>
            <person name="Dubchak I."/>
            <person name="Poliakov A."/>
            <person name="Mizrachi E."/>
            <person name="Kullan A.R."/>
            <person name="Hussey S.G."/>
            <person name="Pinard D."/>
            <person name="van der Merwe K."/>
            <person name="Singh P."/>
            <person name="van Jaarsveld I."/>
            <person name="Silva-Junior O.B."/>
            <person name="Togawa R.C."/>
            <person name="Pappas M.R."/>
            <person name="Faria D.A."/>
            <person name="Sansaloni C.P."/>
            <person name="Petroli C.D."/>
            <person name="Yang X."/>
            <person name="Ranjan P."/>
            <person name="Tschaplinski T.J."/>
            <person name="Ye C.Y."/>
            <person name="Li T."/>
            <person name="Sterck L."/>
            <person name="Vanneste K."/>
            <person name="Murat F."/>
            <person name="Soler M."/>
            <person name="Clemente H.S."/>
            <person name="Saidi N."/>
            <person name="Cassan-Wang H."/>
            <person name="Dunand C."/>
            <person name="Hefer C.A."/>
            <person name="Bornberg-Bauer E."/>
            <person name="Kersting A.R."/>
            <person name="Vining K."/>
            <person name="Amarasinghe V."/>
            <person name="Ranik M."/>
            <person name="Naithani S."/>
            <person name="Elser J."/>
            <person name="Boyd A.E."/>
            <person name="Liston A."/>
            <person name="Spatafora J.W."/>
            <person name="Dharmwardhana P."/>
            <person name="Raja R."/>
            <person name="Sullivan C."/>
            <person name="Romanel E."/>
            <person name="Alves-Ferreira M."/>
            <person name="Kulheim C."/>
            <person name="Foley W."/>
            <person name="Carocha V."/>
            <person name="Paiva J."/>
            <person name="Kudrna D."/>
            <person name="Brommonschenkel S.H."/>
            <person name="Pasquali G."/>
            <person name="Byrne M."/>
            <person name="Rigault P."/>
            <person name="Tibbits J."/>
            <person name="Spokevicius A."/>
            <person name="Jones R.C."/>
            <person name="Steane D.A."/>
            <person name="Vaillancourt R.E."/>
            <person name="Potts B.M."/>
            <person name="Joubert F."/>
            <person name="Barry K."/>
            <person name="Pappas G.J."/>
            <person name="Strauss S.H."/>
            <person name="Jaiswal P."/>
            <person name="Grima-Pettenati J."/>
            <person name="Salse J."/>
            <person name="Van de Peer Y."/>
            <person name="Rokhsar D.S."/>
            <person name="Schmutz J."/>
        </authorList>
    </citation>
    <scope>NUCLEOTIDE SEQUENCE</scope>
    <source>
        <tissue evidence="2">Leaf extractions</tissue>
    </source>
</reference>
<dbReference type="PROSITE" id="PS50104">
    <property type="entry name" value="TIR"/>
    <property type="match status" value="1"/>
</dbReference>
<dbReference type="STRING" id="71139.A0A058ZS30"/>
<dbReference type="AlphaFoldDB" id="A0A058ZS30"/>
<dbReference type="PANTHER" id="PTHR11017:SF292">
    <property type="entry name" value="AAA+ ATPASE DOMAIN-CONTAINING PROTEIN"/>
    <property type="match status" value="1"/>
</dbReference>
<dbReference type="Proteomes" id="UP000030711">
    <property type="component" value="Unassembled WGS sequence"/>
</dbReference>
<evidence type="ECO:0000259" key="1">
    <source>
        <dbReference type="PROSITE" id="PS50104"/>
    </source>
</evidence>
<dbReference type="Pfam" id="PF01582">
    <property type="entry name" value="TIR"/>
    <property type="match status" value="1"/>
</dbReference>
<dbReference type="EMBL" id="MU848668">
    <property type="protein sequence ID" value="KAK2632185.1"/>
    <property type="molecule type" value="Genomic_DNA"/>
</dbReference>
<evidence type="ECO:0000313" key="4">
    <source>
        <dbReference type="Proteomes" id="UP000030711"/>
    </source>
</evidence>